<evidence type="ECO:0000256" key="8">
    <source>
        <dbReference type="ARBA" id="ARBA00022603"/>
    </source>
</evidence>
<feature type="domain" description="tRNA methyltransferase TRMD/TRM10-type" evidence="18">
    <location>
        <begin position="6"/>
        <end position="235"/>
    </location>
</feature>
<comment type="caution">
    <text evidence="19">The sequence shown here is derived from an EMBL/GenBank/DDBJ whole genome shotgun (WGS) entry which is preliminary data.</text>
</comment>
<evidence type="ECO:0000256" key="13">
    <source>
        <dbReference type="ARBA" id="ARBA00033392"/>
    </source>
</evidence>
<dbReference type="GO" id="GO:0005829">
    <property type="term" value="C:cytosol"/>
    <property type="evidence" value="ECO:0007669"/>
    <property type="project" value="TreeGrafter"/>
</dbReference>
<evidence type="ECO:0000256" key="3">
    <source>
        <dbReference type="ARBA" id="ARBA00007630"/>
    </source>
</evidence>
<evidence type="ECO:0000256" key="1">
    <source>
        <dbReference type="ARBA" id="ARBA00002634"/>
    </source>
</evidence>
<dbReference type="Pfam" id="PF01746">
    <property type="entry name" value="tRNA_m1G_MT"/>
    <property type="match status" value="1"/>
</dbReference>
<dbReference type="HAMAP" id="MF_00605">
    <property type="entry name" value="TrmD"/>
    <property type="match status" value="1"/>
</dbReference>
<evidence type="ECO:0000259" key="18">
    <source>
        <dbReference type="Pfam" id="PF01746"/>
    </source>
</evidence>
<proteinExistence type="inferred from homology"/>
<comment type="subunit">
    <text evidence="4 15 17">Homodimer.</text>
</comment>
<dbReference type="Gene3D" id="1.10.1270.20">
    <property type="entry name" value="tRNA(m1g37)methyltransferase, domain 2"/>
    <property type="match status" value="1"/>
</dbReference>
<sequence length="238" mass="27306">MNTVFISTVTLFPKIFKDIFSYSIIGRAQKRGLVNFYLIDIRDFAIGSYKTVDDKPYGGGKGMIIRVDVVHKAIMQAKINYREHLKQNNKSSVNCQLKINYRIKEKIILMDPKGKTYSQKKAFELSKLDHLILVCGHYEGIDARINKYIDESISIGDYILTGGEIPAMVIVDSVCRLVSGVLSEEAIKNESFSTSFTHEEPQFTRPYEYEKMKVPEVLLSGNHQKITIWKKKKQKKIN</sequence>
<evidence type="ECO:0000313" key="19">
    <source>
        <dbReference type="EMBL" id="PIR08368.1"/>
    </source>
</evidence>
<evidence type="ECO:0000256" key="9">
    <source>
        <dbReference type="ARBA" id="ARBA00022679"/>
    </source>
</evidence>
<evidence type="ECO:0000313" key="20">
    <source>
        <dbReference type="Proteomes" id="UP000230707"/>
    </source>
</evidence>
<feature type="binding site" evidence="15 16">
    <location>
        <begin position="155"/>
        <end position="160"/>
    </location>
    <ligand>
        <name>S-adenosyl-L-methionine</name>
        <dbReference type="ChEBI" id="CHEBI:59789"/>
    </ligand>
</feature>
<evidence type="ECO:0000256" key="16">
    <source>
        <dbReference type="PIRSR" id="PIRSR000386-1"/>
    </source>
</evidence>
<dbReference type="InterPro" id="IPR029026">
    <property type="entry name" value="tRNA_m1G_MTases_N"/>
</dbReference>
<reference evidence="19 20" key="1">
    <citation type="submission" date="2017-09" db="EMBL/GenBank/DDBJ databases">
        <title>Depth-based differentiation of microbial function through sediment-hosted aquifers and enrichment of novel symbionts in the deep terrestrial subsurface.</title>
        <authorList>
            <person name="Probst A.J."/>
            <person name="Ladd B."/>
            <person name="Jarett J.K."/>
            <person name="Geller-Mcgrath D.E."/>
            <person name="Sieber C.M."/>
            <person name="Emerson J.B."/>
            <person name="Anantharaman K."/>
            <person name="Thomas B.C."/>
            <person name="Malmstrom R."/>
            <person name="Stieglmeier M."/>
            <person name="Klingl A."/>
            <person name="Woyke T."/>
            <person name="Ryan C.M."/>
            <person name="Banfield J.F."/>
        </authorList>
    </citation>
    <scope>NUCLEOTIDE SEQUENCE [LARGE SCALE GENOMIC DNA]</scope>
    <source>
        <strain evidence="19">CG11_big_fil_rev_8_21_14_0_20_37_11</strain>
    </source>
</reference>
<evidence type="ECO:0000256" key="17">
    <source>
        <dbReference type="RuleBase" id="RU003464"/>
    </source>
</evidence>
<keyword evidence="8 15" id="KW-0489">Methyltransferase</keyword>
<protein>
    <recommendedName>
        <fullName evidence="6 15">tRNA (guanine-N(1)-)-methyltransferase</fullName>
        <ecNumber evidence="5 15">2.1.1.228</ecNumber>
    </recommendedName>
    <alternativeName>
        <fullName evidence="12 15">M1G-methyltransferase</fullName>
    </alternativeName>
    <alternativeName>
        <fullName evidence="13 15">tRNA [GM37] methyltransferase</fullName>
    </alternativeName>
</protein>
<evidence type="ECO:0000256" key="7">
    <source>
        <dbReference type="ARBA" id="ARBA00022490"/>
    </source>
</evidence>
<dbReference type="NCBIfam" id="NF000648">
    <property type="entry name" value="PRK00026.1"/>
    <property type="match status" value="1"/>
</dbReference>
<keyword evidence="7 15" id="KW-0963">Cytoplasm</keyword>
<evidence type="ECO:0000256" key="5">
    <source>
        <dbReference type="ARBA" id="ARBA00012807"/>
    </source>
</evidence>
<dbReference type="AlphaFoldDB" id="A0A2H0NHL6"/>
<dbReference type="GO" id="GO:0052906">
    <property type="term" value="F:tRNA (guanine(37)-N1)-methyltransferase activity"/>
    <property type="evidence" value="ECO:0007669"/>
    <property type="project" value="UniProtKB-UniRule"/>
</dbReference>
<dbReference type="PANTHER" id="PTHR46417:SF1">
    <property type="entry name" value="TRNA (GUANINE-N(1)-)-METHYLTRANSFERASE"/>
    <property type="match status" value="1"/>
</dbReference>
<evidence type="ECO:0000256" key="11">
    <source>
        <dbReference type="ARBA" id="ARBA00022694"/>
    </source>
</evidence>
<dbReference type="Gene3D" id="3.40.1280.10">
    <property type="match status" value="1"/>
</dbReference>
<keyword evidence="9 15" id="KW-0808">Transferase</keyword>
<keyword evidence="10 15" id="KW-0949">S-adenosyl-L-methionine</keyword>
<dbReference type="InterPro" id="IPR029028">
    <property type="entry name" value="Alpha/beta_knot_MTases"/>
</dbReference>
<dbReference type="CDD" id="cd18080">
    <property type="entry name" value="TrmD-like"/>
    <property type="match status" value="1"/>
</dbReference>
<evidence type="ECO:0000256" key="6">
    <source>
        <dbReference type="ARBA" id="ARBA00014679"/>
    </source>
</evidence>
<evidence type="ECO:0000256" key="14">
    <source>
        <dbReference type="ARBA" id="ARBA00047783"/>
    </source>
</evidence>
<keyword evidence="11 15" id="KW-0819">tRNA processing</keyword>
<comment type="similarity">
    <text evidence="3 15 17">Belongs to the RNA methyltransferase TrmD family.</text>
</comment>
<evidence type="ECO:0000256" key="12">
    <source>
        <dbReference type="ARBA" id="ARBA00029736"/>
    </source>
</evidence>
<name>A0A2H0NHL6_9BACT</name>
<evidence type="ECO:0000256" key="2">
    <source>
        <dbReference type="ARBA" id="ARBA00004496"/>
    </source>
</evidence>
<dbReference type="EC" id="2.1.1.228" evidence="5 15"/>
<feature type="binding site" evidence="15 16">
    <location>
        <position position="136"/>
    </location>
    <ligand>
        <name>S-adenosyl-L-methionine</name>
        <dbReference type="ChEBI" id="CHEBI:59789"/>
    </ligand>
</feature>
<dbReference type="InterPro" id="IPR002649">
    <property type="entry name" value="tRNA_m1G_MeTrfase_TrmD"/>
</dbReference>
<dbReference type="GO" id="GO:0002939">
    <property type="term" value="P:tRNA N1-guanine methylation"/>
    <property type="evidence" value="ECO:0007669"/>
    <property type="project" value="TreeGrafter"/>
</dbReference>
<accession>A0A2H0NHL6</accession>
<dbReference type="EMBL" id="PCWS01000079">
    <property type="protein sequence ID" value="PIR08368.1"/>
    <property type="molecule type" value="Genomic_DNA"/>
</dbReference>
<dbReference type="PIRSF" id="PIRSF000386">
    <property type="entry name" value="tRNA_mtase"/>
    <property type="match status" value="1"/>
</dbReference>
<dbReference type="InterPro" id="IPR016009">
    <property type="entry name" value="tRNA_MeTrfase_TRMD/TRM10"/>
</dbReference>
<gene>
    <name evidence="15" type="primary">trmD</name>
    <name evidence="19" type="ORF">COV53_03410</name>
</gene>
<organism evidence="19 20">
    <name type="scientific">Candidatus Gottesmanbacteria bacterium CG11_big_fil_rev_8_21_14_0_20_37_11</name>
    <dbReference type="NCBI Taxonomy" id="1974575"/>
    <lineage>
        <taxon>Bacteria</taxon>
        <taxon>Candidatus Gottesmaniibacteriota</taxon>
    </lineage>
</organism>
<comment type="catalytic activity">
    <reaction evidence="14 15 17">
        <text>guanosine(37) in tRNA + S-adenosyl-L-methionine = N(1)-methylguanosine(37) in tRNA + S-adenosyl-L-homocysteine + H(+)</text>
        <dbReference type="Rhea" id="RHEA:36899"/>
        <dbReference type="Rhea" id="RHEA-COMP:10145"/>
        <dbReference type="Rhea" id="RHEA-COMP:10147"/>
        <dbReference type="ChEBI" id="CHEBI:15378"/>
        <dbReference type="ChEBI" id="CHEBI:57856"/>
        <dbReference type="ChEBI" id="CHEBI:59789"/>
        <dbReference type="ChEBI" id="CHEBI:73542"/>
        <dbReference type="ChEBI" id="CHEBI:74269"/>
        <dbReference type="EC" id="2.1.1.228"/>
    </reaction>
</comment>
<evidence type="ECO:0000256" key="10">
    <source>
        <dbReference type="ARBA" id="ARBA00022691"/>
    </source>
</evidence>
<evidence type="ECO:0000256" key="15">
    <source>
        <dbReference type="HAMAP-Rule" id="MF_00605"/>
    </source>
</evidence>
<comment type="function">
    <text evidence="1 15 17">Specifically methylates guanosine-37 in various tRNAs.</text>
</comment>
<dbReference type="NCBIfam" id="TIGR00088">
    <property type="entry name" value="trmD"/>
    <property type="match status" value="1"/>
</dbReference>
<comment type="subcellular location">
    <subcellularLocation>
        <location evidence="2 15 17">Cytoplasm</location>
    </subcellularLocation>
</comment>
<dbReference type="PANTHER" id="PTHR46417">
    <property type="entry name" value="TRNA (GUANINE-N(1)-)-METHYLTRANSFERASE"/>
    <property type="match status" value="1"/>
</dbReference>
<dbReference type="InterPro" id="IPR023148">
    <property type="entry name" value="tRNA_m1G_MeTrfase_C_sf"/>
</dbReference>
<dbReference type="Proteomes" id="UP000230707">
    <property type="component" value="Unassembled WGS sequence"/>
</dbReference>
<dbReference type="SUPFAM" id="SSF75217">
    <property type="entry name" value="alpha/beta knot"/>
    <property type="match status" value="1"/>
</dbReference>
<evidence type="ECO:0000256" key="4">
    <source>
        <dbReference type="ARBA" id="ARBA00011738"/>
    </source>
</evidence>